<evidence type="ECO:0000313" key="3">
    <source>
        <dbReference type="EMBL" id="OEK58899.1"/>
    </source>
</evidence>
<keyword evidence="1" id="KW-0175">Coiled coil</keyword>
<proteinExistence type="predicted"/>
<dbReference type="Proteomes" id="UP000095464">
    <property type="component" value="Unassembled WGS sequence"/>
</dbReference>
<feature type="chain" id="PRO_5042948242" description="DUF1002 domain-containing protein" evidence="2">
    <location>
        <begin position="26"/>
        <end position="310"/>
    </location>
</feature>
<feature type="signal peptide" evidence="2">
    <location>
        <begin position="1"/>
        <end position="25"/>
    </location>
</feature>
<dbReference type="RefSeq" id="WP_069854299.1">
    <property type="nucleotide sequence ID" value="NZ_LNPX01000004.1"/>
</dbReference>
<evidence type="ECO:0000313" key="4">
    <source>
        <dbReference type="Proteomes" id="UP000095464"/>
    </source>
</evidence>
<sequence>MFKKVFTTLSASFVLLSLASTPIDAKELDKAIYVEGADLNDEQADETKSNLGVSDDTKKYTVSAEDVSQYTGGTYDYIHSSASIEPKKMGSGVDVTIKTPDNITRITEEQYTNASITSGIKNANVNIASIDEVTGEGALTGIYKSLEKEGVDVNEQDVQNANQEMEDLASINDAQKANDKDINEPLNNAVADMKEQVADKKMNGEDLTREDVEKIVDATLKSKGLDKVITDEQKNTLVTIVYNTSQSKAMNQDPESMKKQASDLKDKLSDKVKDIDTEENRGIIQNILHNILSFFEDIINWIINFFKSLF</sequence>
<evidence type="ECO:0008006" key="5">
    <source>
        <dbReference type="Google" id="ProtNLM"/>
    </source>
</evidence>
<protein>
    <recommendedName>
        <fullName evidence="5">DUF1002 domain-containing protein</fullName>
    </recommendedName>
</protein>
<dbReference type="AlphaFoldDB" id="A0AAP7IF71"/>
<dbReference type="InterPro" id="IPR009343">
    <property type="entry name" value="DUF1002"/>
</dbReference>
<reference evidence="4" key="1">
    <citation type="submission" date="2015-11" db="EMBL/GenBank/DDBJ databases">
        <title>Genomic diversity of Staphylococcus saprophyticus strains from urinary tract infections, animal surfaces, and fermented foods.</title>
        <authorList>
            <person name="Wolfe B.E."/>
        </authorList>
    </citation>
    <scope>NUCLEOTIDE SEQUENCE [LARGE SCALE GENOMIC DNA]</scope>
    <source>
        <strain evidence="4">738_7</strain>
    </source>
</reference>
<evidence type="ECO:0000256" key="1">
    <source>
        <dbReference type="SAM" id="Coils"/>
    </source>
</evidence>
<keyword evidence="2" id="KW-0732">Signal</keyword>
<accession>A0AAP7IF71</accession>
<comment type="caution">
    <text evidence="3">The sequence shown here is derived from an EMBL/GenBank/DDBJ whole genome shotgun (WGS) entry which is preliminary data.</text>
</comment>
<dbReference type="EMBL" id="LNPX01000004">
    <property type="protein sequence ID" value="OEK58899.1"/>
    <property type="molecule type" value="Genomic_DNA"/>
</dbReference>
<feature type="coiled-coil region" evidence="1">
    <location>
        <begin position="151"/>
        <end position="210"/>
    </location>
</feature>
<gene>
    <name evidence="3" type="ORF">ASS94_00830</name>
</gene>
<evidence type="ECO:0000256" key="2">
    <source>
        <dbReference type="SAM" id="SignalP"/>
    </source>
</evidence>
<organism evidence="3 4">
    <name type="scientific">Staphylococcus equorum</name>
    <dbReference type="NCBI Taxonomy" id="246432"/>
    <lineage>
        <taxon>Bacteria</taxon>
        <taxon>Bacillati</taxon>
        <taxon>Bacillota</taxon>
        <taxon>Bacilli</taxon>
        <taxon>Bacillales</taxon>
        <taxon>Staphylococcaceae</taxon>
        <taxon>Staphylococcus</taxon>
    </lineage>
</organism>
<dbReference type="Pfam" id="PF06207">
    <property type="entry name" value="DUF1002"/>
    <property type="match status" value="1"/>
</dbReference>
<name>A0AAP7IF71_9STAP</name>